<protein>
    <submittedName>
        <fullName evidence="3">Uncharacterized protein</fullName>
    </submittedName>
</protein>
<evidence type="ECO:0000313" key="4">
    <source>
        <dbReference type="Proteomes" id="UP001343724"/>
    </source>
</evidence>
<evidence type="ECO:0000313" key="3">
    <source>
        <dbReference type="EMBL" id="MEC4294014.1"/>
    </source>
</evidence>
<keyword evidence="2" id="KW-0472">Membrane</keyword>
<accession>A0ABU6IW17</accession>
<organism evidence="3 4">
    <name type="scientific">Adlercreutzia shanghongiae</name>
    <dbReference type="NCBI Taxonomy" id="3111773"/>
    <lineage>
        <taxon>Bacteria</taxon>
        <taxon>Bacillati</taxon>
        <taxon>Actinomycetota</taxon>
        <taxon>Coriobacteriia</taxon>
        <taxon>Eggerthellales</taxon>
        <taxon>Eggerthellaceae</taxon>
        <taxon>Adlercreutzia</taxon>
    </lineage>
</organism>
<feature type="transmembrane region" description="Helical" evidence="2">
    <location>
        <begin position="39"/>
        <end position="56"/>
    </location>
</feature>
<reference evidence="3 4" key="1">
    <citation type="submission" date="2024-01" db="EMBL/GenBank/DDBJ databases">
        <title>novel species in genus Adlercreutzia.</title>
        <authorList>
            <person name="Liu X."/>
        </authorList>
    </citation>
    <scope>NUCLEOTIDE SEQUENCE [LARGE SCALE GENOMIC DNA]</scope>
    <source>
        <strain evidence="3 4">R22</strain>
    </source>
</reference>
<gene>
    <name evidence="3" type="ORF">VJ920_01655</name>
</gene>
<feature type="transmembrane region" description="Helical" evidence="2">
    <location>
        <begin position="7"/>
        <end position="27"/>
    </location>
</feature>
<feature type="compositionally biased region" description="Basic and acidic residues" evidence="1">
    <location>
        <begin position="74"/>
        <end position="86"/>
    </location>
</feature>
<comment type="caution">
    <text evidence="3">The sequence shown here is derived from an EMBL/GenBank/DDBJ whole genome shotgun (WGS) entry which is preliminary data.</text>
</comment>
<dbReference type="EMBL" id="JAYMFH010000001">
    <property type="protein sequence ID" value="MEC4294014.1"/>
    <property type="molecule type" value="Genomic_DNA"/>
</dbReference>
<proteinExistence type="predicted"/>
<evidence type="ECO:0000256" key="2">
    <source>
        <dbReference type="SAM" id="Phobius"/>
    </source>
</evidence>
<keyword evidence="4" id="KW-1185">Reference proteome</keyword>
<keyword evidence="2" id="KW-0812">Transmembrane</keyword>
<dbReference type="Proteomes" id="UP001343724">
    <property type="component" value="Unassembled WGS sequence"/>
</dbReference>
<keyword evidence="2" id="KW-1133">Transmembrane helix</keyword>
<feature type="region of interest" description="Disordered" evidence="1">
    <location>
        <begin position="69"/>
        <end position="94"/>
    </location>
</feature>
<name>A0ABU6IW17_9ACTN</name>
<evidence type="ECO:0000256" key="1">
    <source>
        <dbReference type="SAM" id="MobiDB-lite"/>
    </source>
</evidence>
<sequence length="94" mass="9765">MREVRQMAVAAAVTLVTVAGVLVVSPVIDGGEGFARENAIVVIAGVCLFNSLYVALRVNDIGEGIADAAAGGSEQRDKEPRGDLSEKQQGITPR</sequence>